<name>A0ABS0N945_9NEIS</name>
<evidence type="ECO:0000313" key="3">
    <source>
        <dbReference type="EMBL" id="MBH5328819.1"/>
    </source>
</evidence>
<dbReference type="Pfam" id="PF02033">
    <property type="entry name" value="RBFA"/>
    <property type="match status" value="1"/>
</dbReference>
<evidence type="ECO:0000313" key="4">
    <source>
        <dbReference type="Proteomes" id="UP000768471"/>
    </source>
</evidence>
<keyword evidence="2" id="KW-0963">Cytoplasm</keyword>
<dbReference type="PANTHER" id="PTHR33515:SF1">
    <property type="entry name" value="RIBOSOME-BINDING FACTOR A, CHLOROPLASTIC-RELATED"/>
    <property type="match status" value="1"/>
</dbReference>
<dbReference type="SUPFAM" id="SSF89919">
    <property type="entry name" value="Ribosome-binding factor A, RbfA"/>
    <property type="match status" value="1"/>
</dbReference>
<keyword evidence="1 2" id="KW-0690">Ribosome biogenesis</keyword>
<dbReference type="EMBL" id="JACSGR010000002">
    <property type="protein sequence ID" value="MBH5328819.1"/>
    <property type="molecule type" value="Genomic_DNA"/>
</dbReference>
<protein>
    <recommendedName>
        <fullName evidence="2">Ribosome-binding factor A</fullName>
    </recommendedName>
</protein>
<evidence type="ECO:0000256" key="1">
    <source>
        <dbReference type="ARBA" id="ARBA00022517"/>
    </source>
</evidence>
<gene>
    <name evidence="2 3" type="primary">rbfA</name>
    <name evidence="3" type="ORF">H9Q10_03950</name>
</gene>
<comment type="subunit">
    <text evidence="2">Monomer. Binds 30S ribosomal subunits, but not 50S ribosomal subunits or 70S ribosomes.</text>
</comment>
<accession>A0ABS0N945</accession>
<comment type="function">
    <text evidence="2">One of several proteins that assist in the late maturation steps of the functional core of the 30S ribosomal subunit. Associates with free 30S ribosomal subunits (but not with 30S subunits that are part of 70S ribosomes or polysomes). Required for efficient processing of 16S rRNA. May interact with the 5'-terminal helix region of 16S rRNA.</text>
</comment>
<comment type="caution">
    <text evidence="3">The sequence shown here is derived from an EMBL/GenBank/DDBJ whole genome shotgun (WGS) entry which is preliminary data.</text>
</comment>
<sequence length="123" mass="14297">MAKSHRGYARQDRVREQIMRELAELVRTGLKDPRAGFITINEVELTRDYSHATVYYTVLDDTTRDITAEALEHAKGHLRSELSRRIKLFKTPELHFKYDESLERGMSISHLIEQVAAEEPVQD</sequence>
<dbReference type="InterPro" id="IPR000238">
    <property type="entry name" value="RbfA"/>
</dbReference>
<keyword evidence="4" id="KW-1185">Reference proteome</keyword>
<dbReference type="InterPro" id="IPR015946">
    <property type="entry name" value="KH_dom-like_a/b"/>
</dbReference>
<dbReference type="InterPro" id="IPR023799">
    <property type="entry name" value="RbfA_dom_sf"/>
</dbReference>
<dbReference type="HAMAP" id="MF_00003">
    <property type="entry name" value="RbfA"/>
    <property type="match status" value="1"/>
</dbReference>
<dbReference type="PANTHER" id="PTHR33515">
    <property type="entry name" value="RIBOSOME-BINDING FACTOR A, CHLOROPLASTIC-RELATED"/>
    <property type="match status" value="1"/>
</dbReference>
<reference evidence="3 4" key="1">
    <citation type="submission" date="2020-09" db="EMBL/GenBank/DDBJ databases">
        <title>Eikenella S3660 sp. nov., isolated from a throat swab.</title>
        <authorList>
            <person name="Buhl M."/>
        </authorList>
    </citation>
    <scope>NUCLEOTIDE SEQUENCE [LARGE SCALE GENOMIC DNA]</scope>
    <source>
        <strain evidence="3 4">S3360</strain>
    </source>
</reference>
<dbReference type="RefSeq" id="WP_197902721.1">
    <property type="nucleotide sequence ID" value="NZ_JACSGR010000002.1"/>
</dbReference>
<dbReference type="PROSITE" id="PS01319">
    <property type="entry name" value="RBFA"/>
    <property type="match status" value="1"/>
</dbReference>
<dbReference type="InterPro" id="IPR020053">
    <property type="entry name" value="Ribosome-bd_factorA_CS"/>
</dbReference>
<dbReference type="Gene3D" id="3.30.300.20">
    <property type="match status" value="1"/>
</dbReference>
<dbReference type="Proteomes" id="UP000768471">
    <property type="component" value="Unassembled WGS sequence"/>
</dbReference>
<evidence type="ECO:0000256" key="2">
    <source>
        <dbReference type="HAMAP-Rule" id="MF_00003"/>
    </source>
</evidence>
<comment type="similarity">
    <text evidence="2">Belongs to the RbfA family.</text>
</comment>
<dbReference type="NCBIfam" id="TIGR00082">
    <property type="entry name" value="rbfA"/>
    <property type="match status" value="1"/>
</dbReference>
<comment type="subcellular location">
    <subcellularLocation>
        <location evidence="2">Cytoplasm</location>
    </subcellularLocation>
</comment>
<proteinExistence type="inferred from homology"/>
<organism evidence="3 4">
    <name type="scientific">Eikenella glucosivorans</name>
    <dbReference type="NCBI Taxonomy" id="2766967"/>
    <lineage>
        <taxon>Bacteria</taxon>
        <taxon>Pseudomonadati</taxon>
        <taxon>Pseudomonadota</taxon>
        <taxon>Betaproteobacteria</taxon>
        <taxon>Neisseriales</taxon>
        <taxon>Neisseriaceae</taxon>
        <taxon>Eikenella</taxon>
    </lineage>
</organism>